<dbReference type="GO" id="GO:0004519">
    <property type="term" value="F:endonuclease activity"/>
    <property type="evidence" value="ECO:0007669"/>
    <property type="project" value="UniProtKB-KW"/>
</dbReference>
<feature type="region of interest" description="Disordered" evidence="1">
    <location>
        <begin position="25"/>
        <end position="71"/>
    </location>
</feature>
<dbReference type="PROSITE" id="PS50828">
    <property type="entry name" value="SMR"/>
    <property type="match status" value="1"/>
</dbReference>
<accession>A0A1N7K936</accession>
<evidence type="ECO:0000256" key="1">
    <source>
        <dbReference type="SAM" id="MobiDB-lite"/>
    </source>
</evidence>
<dbReference type="OrthoDB" id="7165597at2"/>
<dbReference type="STRING" id="407234.SAMN05421795_101720"/>
<dbReference type="PANTHER" id="PTHR35562">
    <property type="entry name" value="DNA ENDONUCLEASE SMRA-RELATED"/>
    <property type="match status" value="1"/>
</dbReference>
<dbReference type="PANTHER" id="PTHR35562:SF2">
    <property type="entry name" value="DNA ENDONUCLEASE SMRA-RELATED"/>
    <property type="match status" value="1"/>
</dbReference>
<dbReference type="Pfam" id="PF01713">
    <property type="entry name" value="Smr"/>
    <property type="match status" value="1"/>
</dbReference>
<evidence type="ECO:0000313" key="3">
    <source>
        <dbReference type="EMBL" id="SIS58060.1"/>
    </source>
</evidence>
<keyword evidence="3" id="KW-0255">Endonuclease</keyword>
<keyword evidence="3" id="KW-0540">Nuclease</keyword>
<proteinExistence type="predicted"/>
<dbReference type="InterPro" id="IPR036063">
    <property type="entry name" value="Smr_dom_sf"/>
</dbReference>
<dbReference type="Gene3D" id="3.30.1370.110">
    <property type="match status" value="1"/>
</dbReference>
<evidence type="ECO:0000259" key="2">
    <source>
        <dbReference type="PROSITE" id="PS50828"/>
    </source>
</evidence>
<sequence>MSGQGRKKRKLSSAERDLWARVAASATALPADARNAGDLRPSEDLPDPPLPASPPAGAARPPAARVPEKDPPRLAAFSQRIPAPEPRPEPRLRVDLAGAPAEWLAEAPVRMDRKTHQKMARGRLAPEARIDLHGMSVAQAHPALIRFVSGAHARGQRLVLVITGKGRRDGDPGPLPTRPGVLREQVPHWLHLPPLSGLVLQVSSAHARHGGSGAYYVYLRRPGTR</sequence>
<dbReference type="SUPFAM" id="SSF160443">
    <property type="entry name" value="SMR domain-like"/>
    <property type="match status" value="1"/>
</dbReference>
<dbReference type="RefSeq" id="WP_076363503.1">
    <property type="nucleotide sequence ID" value="NZ_FTOM01000001.1"/>
</dbReference>
<dbReference type="AlphaFoldDB" id="A0A1N7K936"/>
<gene>
    <name evidence="3" type="ORF">SAMN05421795_101720</name>
</gene>
<protein>
    <submittedName>
        <fullName evidence="3">DNA-nicking endonuclease, Smr domain</fullName>
    </submittedName>
</protein>
<reference evidence="4" key="1">
    <citation type="submission" date="2017-01" db="EMBL/GenBank/DDBJ databases">
        <authorList>
            <person name="Varghese N."/>
            <person name="Submissions S."/>
        </authorList>
    </citation>
    <scope>NUCLEOTIDE SEQUENCE [LARGE SCALE GENOMIC DNA]</scope>
    <source>
        <strain evidence="4">DSM 18714</strain>
    </source>
</reference>
<evidence type="ECO:0000313" key="4">
    <source>
        <dbReference type="Proteomes" id="UP000186098"/>
    </source>
</evidence>
<keyword evidence="3" id="KW-0378">Hydrolase</keyword>
<dbReference type="InterPro" id="IPR002625">
    <property type="entry name" value="Smr_dom"/>
</dbReference>
<dbReference type="Proteomes" id="UP000186098">
    <property type="component" value="Unassembled WGS sequence"/>
</dbReference>
<organism evidence="3 4">
    <name type="scientific">Phaeovulum vinaykumarii</name>
    <dbReference type="NCBI Taxonomy" id="407234"/>
    <lineage>
        <taxon>Bacteria</taxon>
        <taxon>Pseudomonadati</taxon>
        <taxon>Pseudomonadota</taxon>
        <taxon>Alphaproteobacteria</taxon>
        <taxon>Rhodobacterales</taxon>
        <taxon>Paracoccaceae</taxon>
        <taxon>Phaeovulum</taxon>
    </lineage>
</organism>
<feature type="domain" description="Smr" evidence="2">
    <location>
        <begin position="130"/>
        <end position="220"/>
    </location>
</feature>
<keyword evidence="4" id="KW-1185">Reference proteome</keyword>
<name>A0A1N7K936_9RHOB</name>
<feature type="compositionally biased region" description="Low complexity" evidence="1">
    <location>
        <begin position="55"/>
        <end position="65"/>
    </location>
</feature>
<dbReference type="EMBL" id="FTOM01000001">
    <property type="protein sequence ID" value="SIS58060.1"/>
    <property type="molecule type" value="Genomic_DNA"/>
</dbReference>